<proteinExistence type="predicted"/>
<dbReference type="SUPFAM" id="SSF47240">
    <property type="entry name" value="Ferritin-like"/>
    <property type="match status" value="1"/>
</dbReference>
<dbReference type="GO" id="GO:0004497">
    <property type="term" value="F:monooxygenase activity"/>
    <property type="evidence" value="ECO:0007669"/>
    <property type="project" value="UniProtKB-KW"/>
</dbReference>
<keyword evidence="4" id="KW-0479">Metal-binding</keyword>
<evidence type="ECO:0000256" key="8">
    <source>
        <dbReference type="ARBA" id="ARBA00023136"/>
    </source>
</evidence>
<evidence type="ECO:0000256" key="2">
    <source>
        <dbReference type="ARBA" id="ARBA00022475"/>
    </source>
</evidence>
<dbReference type="EMBL" id="RBIN01000002">
    <property type="protein sequence ID" value="RKR06604.1"/>
    <property type="molecule type" value="Genomic_DNA"/>
</dbReference>
<keyword evidence="9" id="KW-0830">Ubiquinone</keyword>
<keyword evidence="10" id="KW-1185">Reference proteome</keyword>
<evidence type="ECO:0000256" key="1">
    <source>
        <dbReference type="ARBA" id="ARBA00004749"/>
    </source>
</evidence>
<keyword evidence="2" id="KW-1003">Cell membrane</keyword>
<gene>
    <name evidence="9" type="ORF">C7446_0585</name>
</gene>
<dbReference type="Proteomes" id="UP000281975">
    <property type="component" value="Unassembled WGS sequence"/>
</dbReference>
<dbReference type="GO" id="GO:0046872">
    <property type="term" value="F:metal ion binding"/>
    <property type="evidence" value="ECO:0007669"/>
    <property type="project" value="UniProtKB-KW"/>
</dbReference>
<evidence type="ECO:0000313" key="9">
    <source>
        <dbReference type="EMBL" id="RKR06604.1"/>
    </source>
</evidence>
<evidence type="ECO:0000256" key="5">
    <source>
        <dbReference type="ARBA" id="ARBA00023002"/>
    </source>
</evidence>
<evidence type="ECO:0000256" key="4">
    <source>
        <dbReference type="ARBA" id="ARBA00022723"/>
    </source>
</evidence>
<dbReference type="GO" id="GO:0006744">
    <property type="term" value="P:ubiquinone biosynthetic process"/>
    <property type="evidence" value="ECO:0007669"/>
    <property type="project" value="UniProtKB-KW"/>
</dbReference>
<dbReference type="PANTHER" id="PTHR11237:SF4">
    <property type="entry name" value="5-DEMETHOXYUBIQUINONE HYDROXYLASE, MITOCHONDRIAL"/>
    <property type="match status" value="1"/>
</dbReference>
<evidence type="ECO:0000256" key="3">
    <source>
        <dbReference type="ARBA" id="ARBA00022688"/>
    </source>
</evidence>
<keyword evidence="3" id="KW-0831">Ubiquinone biosynthesis</keyword>
<dbReference type="RefSeq" id="WP_121171151.1">
    <property type="nucleotide sequence ID" value="NZ_RBIN01000002.1"/>
</dbReference>
<keyword evidence="7 9" id="KW-0503">Monooxygenase</keyword>
<dbReference type="Pfam" id="PF03232">
    <property type="entry name" value="COQ7"/>
    <property type="match status" value="1"/>
</dbReference>
<comment type="pathway">
    <text evidence="1">Cofactor biosynthesis; ubiquinone biosynthesis.</text>
</comment>
<sequence>MTRQWRTRDRWMIQLDGMLRTLVPGALVPMRPSPALGAGEPTFSRLERHRIISLMRFNHSSGICTQGRYHGQGLVARAPRVSQRICDAADEQRDHLAWCEGRLKELGAHTSPFNPLYYTASFGLGVMLGRISDPVSLGFLHAGSELATTRLETQLRHLPGGDQRSRAILERMRDDSVHHAYGALEAGGRRLPGPLRWGLSMAAKALRSDRRLE</sequence>
<dbReference type="AlphaFoldDB" id="A0A420WZA5"/>
<evidence type="ECO:0000256" key="6">
    <source>
        <dbReference type="ARBA" id="ARBA00023004"/>
    </source>
</evidence>
<evidence type="ECO:0000256" key="7">
    <source>
        <dbReference type="ARBA" id="ARBA00023033"/>
    </source>
</evidence>
<comment type="caution">
    <text evidence="9">The sequence shown here is derived from an EMBL/GenBank/DDBJ whole genome shotgun (WGS) entry which is preliminary data.</text>
</comment>
<keyword evidence="6" id="KW-0408">Iron</keyword>
<dbReference type="InterPro" id="IPR011566">
    <property type="entry name" value="Ubq_synth_Coq7"/>
</dbReference>
<dbReference type="InterPro" id="IPR047809">
    <property type="entry name" value="COQ7_proteobact"/>
</dbReference>
<reference evidence="9 10" key="1">
    <citation type="submission" date="2018-10" db="EMBL/GenBank/DDBJ databases">
        <title>Genomic Encyclopedia of Type Strains, Phase IV (KMG-IV): sequencing the most valuable type-strain genomes for metagenomic binning, comparative biology and taxonomic classification.</title>
        <authorList>
            <person name="Goeker M."/>
        </authorList>
    </citation>
    <scope>NUCLEOTIDE SEQUENCE [LARGE SCALE GENOMIC DNA]</scope>
    <source>
        <strain evidence="9 10">DSM 23229</strain>
    </source>
</reference>
<dbReference type="PANTHER" id="PTHR11237">
    <property type="entry name" value="COENZYME Q10 BIOSYNTHESIS PROTEIN 7"/>
    <property type="match status" value="1"/>
</dbReference>
<keyword evidence="5" id="KW-0560">Oxidoreductase</keyword>
<dbReference type="InterPro" id="IPR009078">
    <property type="entry name" value="Ferritin-like_SF"/>
</dbReference>
<accession>A0A420WZA5</accession>
<organism evidence="9 10">
    <name type="scientific">Kushneria sinocarnis</name>
    <dbReference type="NCBI Taxonomy" id="595502"/>
    <lineage>
        <taxon>Bacteria</taxon>
        <taxon>Pseudomonadati</taxon>
        <taxon>Pseudomonadota</taxon>
        <taxon>Gammaproteobacteria</taxon>
        <taxon>Oceanospirillales</taxon>
        <taxon>Halomonadaceae</taxon>
        <taxon>Kushneria</taxon>
    </lineage>
</organism>
<keyword evidence="8" id="KW-0472">Membrane</keyword>
<protein>
    <submittedName>
        <fullName evidence="9">Ubiquinone biosynthesis monooxygenase Coq7</fullName>
    </submittedName>
</protein>
<dbReference type="OrthoDB" id="5192789at2"/>
<name>A0A420WZA5_9GAMM</name>
<evidence type="ECO:0000313" key="10">
    <source>
        <dbReference type="Proteomes" id="UP000281975"/>
    </source>
</evidence>
<dbReference type="NCBIfam" id="NF033656">
    <property type="entry name" value="DMQ_monoox_COQ7"/>
    <property type="match status" value="1"/>
</dbReference>